<accession>A0A3N0J2B8</accession>
<dbReference type="InterPro" id="IPR025359">
    <property type="entry name" value="SduA_C"/>
</dbReference>
<evidence type="ECO:0000313" key="5">
    <source>
        <dbReference type="Proteomes" id="UP000270112"/>
    </source>
</evidence>
<reference evidence="5" key="2">
    <citation type="submission" date="2018-05" db="EMBL/GenBank/DDBJ databases">
        <title>Genome Sequencing of selected type strains of the family Eggerthellaceae.</title>
        <authorList>
            <person name="Danylec N."/>
            <person name="Stoll D.A."/>
            <person name="Doetsch A."/>
            <person name="Huch M."/>
        </authorList>
    </citation>
    <scope>NUCLEOTIDE SEQUENCE [LARGE SCALE GENOMIC DNA]</scope>
    <source>
        <strain evidence="5">DSM 16107</strain>
    </source>
</reference>
<comment type="caution">
    <text evidence="3">The sequence shown here is derived from an EMBL/GenBank/DDBJ whole genome shotgun (WGS) entry which is preliminary data.</text>
</comment>
<evidence type="ECO:0000313" key="2">
    <source>
        <dbReference type="EMBL" id="RDB71429.1"/>
    </source>
</evidence>
<proteinExistence type="predicted"/>
<feature type="domain" description="Shedu protein SduA C-terminal" evidence="1">
    <location>
        <begin position="175"/>
        <end position="349"/>
    </location>
</feature>
<keyword evidence="4" id="KW-1185">Reference proteome</keyword>
<dbReference type="EMBL" id="QICC01000001">
    <property type="protein sequence ID" value="RNM43364.1"/>
    <property type="molecule type" value="Genomic_DNA"/>
</dbReference>
<reference evidence="3" key="3">
    <citation type="journal article" date="2019" name="Microbiol. Resour. Announc.">
        <title>Draft Genome Sequences of Type Strains of Gordonibacter faecihominis, Paraeggerthella hongkongensis, Parvibacter caecicola,Slackia equolifaciens, Slackia faecicanis, and Slackia isoflavoniconvertens.</title>
        <authorList>
            <person name="Danylec N."/>
            <person name="Stoll D.A."/>
            <person name="Dotsch A."/>
            <person name="Huch M."/>
        </authorList>
    </citation>
    <scope>NUCLEOTIDE SEQUENCE</scope>
    <source>
        <strain evidence="3">DSM 16107</strain>
    </source>
</reference>
<dbReference type="Proteomes" id="UP000270112">
    <property type="component" value="Unassembled WGS sequence"/>
</dbReference>
<evidence type="ECO:0000259" key="1">
    <source>
        <dbReference type="Pfam" id="PF14082"/>
    </source>
</evidence>
<protein>
    <submittedName>
        <fullName evidence="3">DUF4263 domain-containing protein</fullName>
    </submittedName>
</protein>
<reference evidence="2 4" key="1">
    <citation type="journal article" date="2018" name="Elife">
        <title>Discovery and characterization of a prevalent human gut bacterial enzyme sufficient for the inactivation of a family of plant toxins.</title>
        <authorList>
            <person name="Koppel N."/>
            <person name="Bisanz J.E."/>
            <person name="Pandelia M.E."/>
            <person name="Turnbaugh P.J."/>
            <person name="Balskus E.P."/>
        </authorList>
    </citation>
    <scope>NUCLEOTIDE SEQUENCE [LARGE SCALE GENOMIC DNA]</scope>
    <source>
        <strain evidence="2 4">DSM 16107</strain>
    </source>
</reference>
<name>A0A3N0J2B8_9ACTN</name>
<organism evidence="3 5">
    <name type="scientific">Eggerthella sinensis</name>
    <dbReference type="NCBI Taxonomy" id="242230"/>
    <lineage>
        <taxon>Bacteria</taxon>
        <taxon>Bacillati</taxon>
        <taxon>Actinomycetota</taxon>
        <taxon>Coriobacteriia</taxon>
        <taxon>Eggerthellales</taxon>
        <taxon>Eggerthellaceae</taxon>
        <taxon>Eggerthella</taxon>
    </lineage>
</organism>
<sequence length="355" mass="40689">MKLSDFIFKFKRRSGFASLGLCRVRLFANGEHVYVVITDLGLDNTGPSVTNSIEGIMEQLREQGRIVVPAPMIVEHYEKHPQEFSIVTFGERTNWITISNERAFALLGCNDAEFLTATSDIPQLQKQLVSMRNEINPRFGLDIYQDHVLNCRLRQIVDQQKSKEELESLVCSGANERALQSFLKSDLSFFGEVYAYPQDEYICFSEFPIGDTGFADFVVFSGTSRMDVWIIEVKGANFNLTARGHYEQQNAEISKAITQLQKRKLWIERNYADFRKHVHDVRIRAESGHSAHNAFVGPLESLGVDPAKDINCHFSVIGGRDKDDYRDSTFRTTFEQSSFVARLDTWDSFLRKLRR</sequence>
<gene>
    <name evidence="2" type="ORF">C1876_01355</name>
    <name evidence="3" type="ORF">DMP09_00285</name>
</gene>
<evidence type="ECO:0000313" key="3">
    <source>
        <dbReference type="EMBL" id="RNM43364.1"/>
    </source>
</evidence>
<evidence type="ECO:0000313" key="4">
    <source>
        <dbReference type="Proteomes" id="UP000253817"/>
    </source>
</evidence>
<dbReference type="EMBL" id="PPTT01000002">
    <property type="protein sequence ID" value="RDB71429.1"/>
    <property type="molecule type" value="Genomic_DNA"/>
</dbReference>
<dbReference type="Pfam" id="PF14082">
    <property type="entry name" value="SduA_C"/>
    <property type="match status" value="1"/>
</dbReference>
<dbReference type="Proteomes" id="UP000253817">
    <property type="component" value="Unassembled WGS sequence"/>
</dbReference>
<dbReference type="AlphaFoldDB" id="A0A3N0J2B8"/>